<feature type="domain" description="Xylose isomerase-like TIM barrel" evidence="2">
    <location>
        <begin position="55"/>
        <end position="290"/>
    </location>
</feature>
<dbReference type="SUPFAM" id="SSF51658">
    <property type="entry name" value="Xylose isomerase-like"/>
    <property type="match status" value="1"/>
</dbReference>
<evidence type="ECO:0000313" key="4">
    <source>
        <dbReference type="Proteomes" id="UP001336835"/>
    </source>
</evidence>
<dbReference type="InterPro" id="IPR036237">
    <property type="entry name" value="Xyl_isomerase-like_sf"/>
</dbReference>
<dbReference type="InterPro" id="IPR050312">
    <property type="entry name" value="IolE/XylAMocC-like"/>
</dbReference>
<comment type="caution">
    <text evidence="3">The sequence shown here is derived from an EMBL/GenBank/DDBJ whole genome shotgun (WGS) entry which is preliminary data.</text>
</comment>
<proteinExistence type="predicted"/>
<accession>A0ABU7ICF5</accession>
<keyword evidence="4" id="KW-1185">Reference proteome</keyword>
<evidence type="ECO:0000313" key="3">
    <source>
        <dbReference type="EMBL" id="MEE1947178.1"/>
    </source>
</evidence>
<keyword evidence="3" id="KW-0413">Isomerase</keyword>
<dbReference type="Gene3D" id="3.20.20.150">
    <property type="entry name" value="Divalent-metal-dependent TIM barrel enzymes"/>
    <property type="match status" value="1"/>
</dbReference>
<keyword evidence="1" id="KW-0732">Signal</keyword>
<name>A0ABU7ICF5_9SPHI</name>
<evidence type="ECO:0000259" key="2">
    <source>
        <dbReference type="Pfam" id="PF01261"/>
    </source>
</evidence>
<dbReference type="Pfam" id="PF01261">
    <property type="entry name" value="AP_endonuc_2"/>
    <property type="match status" value="1"/>
</dbReference>
<dbReference type="InterPro" id="IPR006311">
    <property type="entry name" value="TAT_signal"/>
</dbReference>
<sequence>MNSRRSFIKQTGLFIAGAALLPSLPALAFAKPKKVAGLQLYSLRDLLPKDVKGVIKAVAEAGYGEVETYGYSKRDKFWGLDAKAFGDLLKQHGLKAPSGHYDMDGYIGTGNSDVLKTYIEAANILGSEYITIPYLGDHLRKDLDGFKRVAARLNEAGTLCKASGLKLAYHNHDFEFKKFGDTTGYEVMLKETDKKLVDFEMDLYWVVRSGNDPLKLFAAHPKRFAMWHVKDMDKANHGLNTEVGKGAIDFKAIFAQAKQAGAKHFFVEHETNYQPNELASIKTSCEYLKANLL</sequence>
<dbReference type="PROSITE" id="PS51318">
    <property type="entry name" value="TAT"/>
    <property type="match status" value="1"/>
</dbReference>
<feature type="chain" id="PRO_5045491093" evidence="1">
    <location>
        <begin position="29"/>
        <end position="293"/>
    </location>
</feature>
<dbReference type="RefSeq" id="WP_330109460.1">
    <property type="nucleotide sequence ID" value="NZ_JAZDQT010000003.1"/>
</dbReference>
<dbReference type="GO" id="GO:0016853">
    <property type="term" value="F:isomerase activity"/>
    <property type="evidence" value="ECO:0007669"/>
    <property type="project" value="UniProtKB-KW"/>
</dbReference>
<protein>
    <submittedName>
        <fullName evidence="3">Sugar phosphate isomerase/epimerase family protein</fullName>
    </submittedName>
</protein>
<feature type="signal peptide" evidence="1">
    <location>
        <begin position="1"/>
        <end position="28"/>
    </location>
</feature>
<dbReference type="PANTHER" id="PTHR12110">
    <property type="entry name" value="HYDROXYPYRUVATE ISOMERASE"/>
    <property type="match status" value="1"/>
</dbReference>
<dbReference type="Proteomes" id="UP001336835">
    <property type="component" value="Unassembled WGS sequence"/>
</dbReference>
<dbReference type="InterPro" id="IPR013022">
    <property type="entry name" value="Xyl_isomerase-like_TIM-brl"/>
</dbReference>
<evidence type="ECO:0000256" key="1">
    <source>
        <dbReference type="SAM" id="SignalP"/>
    </source>
</evidence>
<dbReference type="PANTHER" id="PTHR12110:SF41">
    <property type="entry name" value="INOSOSE DEHYDRATASE"/>
    <property type="match status" value="1"/>
</dbReference>
<organism evidence="3 4">
    <name type="scientific">Pedobacter albus</name>
    <dbReference type="NCBI Taxonomy" id="3113905"/>
    <lineage>
        <taxon>Bacteria</taxon>
        <taxon>Pseudomonadati</taxon>
        <taxon>Bacteroidota</taxon>
        <taxon>Sphingobacteriia</taxon>
        <taxon>Sphingobacteriales</taxon>
        <taxon>Sphingobacteriaceae</taxon>
        <taxon>Pedobacter</taxon>
    </lineage>
</organism>
<reference evidence="3 4" key="1">
    <citation type="submission" date="2024-01" db="EMBL/GenBank/DDBJ databases">
        <title>Pedobacter sp. nov., isolated from fresh soil.</title>
        <authorList>
            <person name="Le N.T.T."/>
        </authorList>
    </citation>
    <scope>NUCLEOTIDE SEQUENCE [LARGE SCALE GENOMIC DNA]</scope>
    <source>
        <strain evidence="3 4">KR3-3</strain>
    </source>
</reference>
<gene>
    <name evidence="3" type="ORF">VRU48_18775</name>
</gene>
<dbReference type="EMBL" id="JAZDQT010000003">
    <property type="protein sequence ID" value="MEE1947178.1"/>
    <property type="molecule type" value="Genomic_DNA"/>
</dbReference>